<dbReference type="Gene3D" id="1.20.1550.10">
    <property type="entry name" value="DsbB-like"/>
    <property type="match status" value="1"/>
</dbReference>
<keyword evidence="3 6" id="KW-0812">Transmembrane</keyword>
<dbReference type="PANTHER" id="PTHR36570">
    <property type="entry name" value="DISULFIDE BOND FORMATION PROTEIN B"/>
    <property type="match status" value="1"/>
</dbReference>
<dbReference type="InterPro" id="IPR003752">
    <property type="entry name" value="DiS_bond_form_DsbB/BdbC"/>
</dbReference>
<dbReference type="SUPFAM" id="SSF158442">
    <property type="entry name" value="DsbB-like"/>
    <property type="match status" value="1"/>
</dbReference>
<evidence type="ECO:0000256" key="4">
    <source>
        <dbReference type="ARBA" id="ARBA00022989"/>
    </source>
</evidence>
<feature type="signal peptide" evidence="7">
    <location>
        <begin position="1"/>
        <end position="20"/>
    </location>
</feature>
<evidence type="ECO:0000256" key="6">
    <source>
        <dbReference type="SAM" id="Phobius"/>
    </source>
</evidence>
<proteinExistence type="predicted"/>
<feature type="chain" id="PRO_5043733281" description="Disulfide bond formation protein B" evidence="7">
    <location>
        <begin position="21"/>
        <end position="165"/>
    </location>
</feature>
<dbReference type="Pfam" id="PF02600">
    <property type="entry name" value="DsbB"/>
    <property type="match status" value="1"/>
</dbReference>
<comment type="caution">
    <text evidence="8">The sequence shown here is derived from an EMBL/GenBank/DDBJ whole genome shotgun (WGS) entry which is preliminary data.</text>
</comment>
<evidence type="ECO:0008006" key="10">
    <source>
        <dbReference type="Google" id="ProtNLM"/>
    </source>
</evidence>
<organism evidence="8 9">
    <name type="scientific">Burkholderia ubonensis</name>
    <dbReference type="NCBI Taxonomy" id="101571"/>
    <lineage>
        <taxon>Bacteria</taxon>
        <taxon>Pseudomonadati</taxon>
        <taxon>Pseudomonadota</taxon>
        <taxon>Betaproteobacteria</taxon>
        <taxon>Burkholderiales</taxon>
        <taxon>Burkholderiaceae</taxon>
        <taxon>Burkholderia</taxon>
        <taxon>Burkholderia cepacia complex</taxon>
    </lineage>
</organism>
<dbReference type="GO" id="GO:0006457">
    <property type="term" value="P:protein folding"/>
    <property type="evidence" value="ECO:0007669"/>
    <property type="project" value="InterPro"/>
</dbReference>
<dbReference type="RefSeq" id="WP_059928205.1">
    <property type="nucleotide sequence ID" value="NZ_LPBG01000117.1"/>
</dbReference>
<sequence>MKRSALLNLGIAGLSFGAVAAAGVLQSAWHLQPCTMCIAQRYAFLVVGLLALSRVAVEGRVAMVTQIASYLAAIVGILASLRVQWAISVPSATCGRDKVAAFLNNLPWVDAWPSMFEATGVCGDPVPPVLGFQFHVWSFALFVVVLLLTWLGVRRAAPSIEGNKA</sequence>
<dbReference type="Proteomes" id="UP000056453">
    <property type="component" value="Unassembled WGS sequence"/>
</dbReference>
<keyword evidence="9" id="KW-1185">Reference proteome</keyword>
<evidence type="ECO:0000256" key="5">
    <source>
        <dbReference type="ARBA" id="ARBA00023136"/>
    </source>
</evidence>
<reference evidence="8 9" key="1">
    <citation type="submission" date="2015-11" db="EMBL/GenBank/DDBJ databases">
        <title>Expanding the genomic diversity of Burkholderia species for the development of highly accurate diagnostics.</title>
        <authorList>
            <person name="Sahl J."/>
            <person name="Keim P."/>
            <person name="Wagner D."/>
        </authorList>
    </citation>
    <scope>NUCLEOTIDE SEQUENCE [LARGE SCALE GENOMIC DNA]</scope>
    <source>
        <strain evidence="8 9">MSMB1808WGS</strain>
    </source>
</reference>
<evidence type="ECO:0000313" key="8">
    <source>
        <dbReference type="EMBL" id="KVP97764.1"/>
    </source>
</evidence>
<protein>
    <recommendedName>
        <fullName evidence="10">Disulfide bond formation protein B</fullName>
    </recommendedName>
</protein>
<dbReference type="EMBL" id="LPBJ01000047">
    <property type="protein sequence ID" value="KVP97764.1"/>
    <property type="molecule type" value="Genomic_DNA"/>
</dbReference>
<dbReference type="AlphaFoldDB" id="A0AAW3MS71"/>
<keyword evidence="7" id="KW-0732">Signal</keyword>
<name>A0AAW3MS71_9BURK</name>
<dbReference type="GO" id="GO:0015035">
    <property type="term" value="F:protein-disulfide reductase activity"/>
    <property type="evidence" value="ECO:0007669"/>
    <property type="project" value="InterPro"/>
</dbReference>
<feature type="transmembrane region" description="Helical" evidence="6">
    <location>
        <begin position="134"/>
        <end position="153"/>
    </location>
</feature>
<dbReference type="PANTHER" id="PTHR36570:SF3">
    <property type="entry name" value="DISULFIDE BOND FORMATION PROTEIN B"/>
    <property type="match status" value="1"/>
</dbReference>
<comment type="subcellular location">
    <subcellularLocation>
        <location evidence="1">Cell membrane</location>
        <topology evidence="1">Multi-pass membrane protein</topology>
    </subcellularLocation>
</comment>
<feature type="transmembrane region" description="Helical" evidence="6">
    <location>
        <begin position="38"/>
        <end position="57"/>
    </location>
</feature>
<dbReference type="GO" id="GO:0005886">
    <property type="term" value="C:plasma membrane"/>
    <property type="evidence" value="ECO:0007669"/>
    <property type="project" value="UniProtKB-SubCell"/>
</dbReference>
<evidence type="ECO:0000256" key="1">
    <source>
        <dbReference type="ARBA" id="ARBA00004651"/>
    </source>
</evidence>
<keyword evidence="5 6" id="KW-0472">Membrane</keyword>
<evidence type="ECO:0000256" key="3">
    <source>
        <dbReference type="ARBA" id="ARBA00022692"/>
    </source>
</evidence>
<dbReference type="InterPro" id="IPR050183">
    <property type="entry name" value="DsbB"/>
</dbReference>
<evidence type="ECO:0000256" key="2">
    <source>
        <dbReference type="ARBA" id="ARBA00022475"/>
    </source>
</evidence>
<keyword evidence="2" id="KW-1003">Cell membrane</keyword>
<evidence type="ECO:0000256" key="7">
    <source>
        <dbReference type="SAM" id="SignalP"/>
    </source>
</evidence>
<dbReference type="InterPro" id="IPR023380">
    <property type="entry name" value="DsbB-like_sf"/>
</dbReference>
<gene>
    <name evidence="8" type="ORF">WJ96_04135</name>
</gene>
<feature type="transmembrane region" description="Helical" evidence="6">
    <location>
        <begin position="69"/>
        <end position="87"/>
    </location>
</feature>
<evidence type="ECO:0000313" key="9">
    <source>
        <dbReference type="Proteomes" id="UP000056453"/>
    </source>
</evidence>
<accession>A0AAW3MS71</accession>
<keyword evidence="4 6" id="KW-1133">Transmembrane helix</keyword>